<dbReference type="Proteomes" id="UP000193920">
    <property type="component" value="Unassembled WGS sequence"/>
</dbReference>
<reference evidence="2 3" key="1">
    <citation type="submission" date="2016-08" db="EMBL/GenBank/DDBJ databases">
        <title>A Parts List for Fungal Cellulosomes Revealed by Comparative Genomics.</title>
        <authorList>
            <consortium name="DOE Joint Genome Institute"/>
            <person name="Haitjema C.H."/>
            <person name="Gilmore S.P."/>
            <person name="Henske J.K."/>
            <person name="Solomon K.V."/>
            <person name="De Groot R."/>
            <person name="Kuo A."/>
            <person name="Mondo S.J."/>
            <person name="Salamov A.A."/>
            <person name="Labutti K."/>
            <person name="Zhao Z."/>
            <person name="Chiniquy J."/>
            <person name="Barry K."/>
            <person name="Brewer H.M."/>
            <person name="Purvine S.O."/>
            <person name="Wright A.T."/>
            <person name="Boxma B."/>
            <person name="Van Alen T."/>
            <person name="Hackstein J.H."/>
            <person name="Baker S.E."/>
            <person name="Grigoriev I.V."/>
            <person name="O'Malley M.A."/>
        </authorList>
    </citation>
    <scope>NUCLEOTIDE SEQUENCE [LARGE SCALE GENOMIC DNA]</scope>
    <source>
        <strain evidence="2 3">G1</strain>
    </source>
</reference>
<organism evidence="2 3">
    <name type="scientific">Neocallimastix californiae</name>
    <dbReference type="NCBI Taxonomy" id="1754190"/>
    <lineage>
        <taxon>Eukaryota</taxon>
        <taxon>Fungi</taxon>
        <taxon>Fungi incertae sedis</taxon>
        <taxon>Chytridiomycota</taxon>
        <taxon>Chytridiomycota incertae sedis</taxon>
        <taxon>Neocallimastigomycetes</taxon>
        <taxon>Neocallimastigales</taxon>
        <taxon>Neocallimastigaceae</taxon>
        <taxon>Neocallimastix</taxon>
    </lineage>
</organism>
<feature type="compositionally biased region" description="Low complexity" evidence="1">
    <location>
        <begin position="82"/>
        <end position="97"/>
    </location>
</feature>
<evidence type="ECO:0000313" key="2">
    <source>
        <dbReference type="EMBL" id="ORY56736.1"/>
    </source>
</evidence>
<name>A0A1Y2DC98_9FUNG</name>
<protein>
    <submittedName>
        <fullName evidence="2">Uncharacterized protein</fullName>
    </submittedName>
</protein>
<dbReference type="EMBL" id="MCOG01000072">
    <property type="protein sequence ID" value="ORY56736.1"/>
    <property type="molecule type" value="Genomic_DNA"/>
</dbReference>
<gene>
    <name evidence="2" type="ORF">LY90DRAFT_506652</name>
</gene>
<evidence type="ECO:0000256" key="1">
    <source>
        <dbReference type="SAM" id="MobiDB-lite"/>
    </source>
</evidence>
<proteinExistence type="predicted"/>
<keyword evidence="3" id="KW-1185">Reference proteome</keyword>
<comment type="caution">
    <text evidence="2">The sequence shown here is derived from an EMBL/GenBank/DDBJ whole genome shotgun (WGS) entry which is preliminary data.</text>
</comment>
<feature type="region of interest" description="Disordered" evidence="1">
    <location>
        <begin position="81"/>
        <end position="107"/>
    </location>
</feature>
<sequence>MDSNGFITDIKIKKKFESYTKNLFNYIFKKYEISDELSSICSLKTADVLNLPYRNLLTRKDKGKSPEIVVIPPKPLEVPMASTSSPKIISSPSISSSELRGRETKKNTKLNEADSLKRFPSRTLYCEYKVLDANVEDWAKSTTVKLSTNHQRVSFHVPYELTFTDSSSDKADNPATFQKIFDIKKPTFLGHVEDADDFVYSFYDYLHRFAHPPNEEYLATAF</sequence>
<dbReference type="AlphaFoldDB" id="A0A1Y2DC98"/>
<accession>A0A1Y2DC98</accession>
<evidence type="ECO:0000313" key="3">
    <source>
        <dbReference type="Proteomes" id="UP000193920"/>
    </source>
</evidence>